<organism evidence="2 3">
    <name type="scientific">Chionoecetes opilio</name>
    <name type="common">Atlantic snow crab</name>
    <name type="synonym">Cancer opilio</name>
    <dbReference type="NCBI Taxonomy" id="41210"/>
    <lineage>
        <taxon>Eukaryota</taxon>
        <taxon>Metazoa</taxon>
        <taxon>Ecdysozoa</taxon>
        <taxon>Arthropoda</taxon>
        <taxon>Crustacea</taxon>
        <taxon>Multicrustacea</taxon>
        <taxon>Malacostraca</taxon>
        <taxon>Eumalacostraca</taxon>
        <taxon>Eucarida</taxon>
        <taxon>Decapoda</taxon>
        <taxon>Pleocyemata</taxon>
        <taxon>Brachyura</taxon>
        <taxon>Eubrachyura</taxon>
        <taxon>Majoidea</taxon>
        <taxon>Majidae</taxon>
        <taxon>Chionoecetes</taxon>
    </lineage>
</organism>
<evidence type="ECO:0000313" key="2">
    <source>
        <dbReference type="EMBL" id="KAG0715527.1"/>
    </source>
</evidence>
<keyword evidence="3" id="KW-1185">Reference proteome</keyword>
<protein>
    <submittedName>
        <fullName evidence="2">Uncharacterized protein</fullName>
    </submittedName>
</protein>
<comment type="caution">
    <text evidence="2">The sequence shown here is derived from an EMBL/GenBank/DDBJ whole genome shotgun (WGS) entry which is preliminary data.</text>
</comment>
<feature type="compositionally biased region" description="Polar residues" evidence="1">
    <location>
        <begin position="162"/>
        <end position="171"/>
    </location>
</feature>
<accession>A0A8J4XXQ6</accession>
<gene>
    <name evidence="2" type="ORF">GWK47_011778</name>
</gene>
<reference evidence="2" key="1">
    <citation type="submission" date="2020-07" db="EMBL/GenBank/DDBJ databases">
        <title>The High-quality genome of the commercially important snow crab, Chionoecetes opilio.</title>
        <authorList>
            <person name="Jeong J.-H."/>
            <person name="Ryu S."/>
        </authorList>
    </citation>
    <scope>NUCLEOTIDE SEQUENCE</scope>
    <source>
        <strain evidence="2">MADBK_172401_WGS</strain>
        <tissue evidence="2">Digestive gland</tissue>
    </source>
</reference>
<sequence length="171" mass="19258">MARHVKSPSDTFGKLSALHPGSEMPICSDQCPIQNYNHGRDVHVGDLRKYASPTSRKSHCEDDADQQYCLLDTVPLKRQQELKRLNAFLGRGFLTEHQLQQVAAHTNISQMKSRKSVNPPPESCSERAKKRGTHDFIRKPTELAEEVRDGSHYPAVRPPPTNNMTVTSITE</sequence>
<name>A0A8J4XXQ6_CHIOP</name>
<feature type="compositionally biased region" description="Basic and acidic residues" evidence="1">
    <location>
        <begin position="133"/>
        <end position="151"/>
    </location>
</feature>
<dbReference type="OrthoDB" id="205623at2759"/>
<feature type="region of interest" description="Disordered" evidence="1">
    <location>
        <begin position="106"/>
        <end position="171"/>
    </location>
</feature>
<proteinExistence type="predicted"/>
<evidence type="ECO:0000313" key="3">
    <source>
        <dbReference type="Proteomes" id="UP000770661"/>
    </source>
</evidence>
<evidence type="ECO:0000256" key="1">
    <source>
        <dbReference type="SAM" id="MobiDB-lite"/>
    </source>
</evidence>
<dbReference type="AlphaFoldDB" id="A0A8J4XXQ6"/>
<dbReference type="Proteomes" id="UP000770661">
    <property type="component" value="Unassembled WGS sequence"/>
</dbReference>
<dbReference type="EMBL" id="JACEEZ010019638">
    <property type="protein sequence ID" value="KAG0715527.1"/>
    <property type="molecule type" value="Genomic_DNA"/>
</dbReference>